<sequence>MDTMLLTTIKEELSDSVKIQIQTLLHLEQVKATTFIQQKIVVNVIVTLCNLSITAFLETCVFSAFDKVAHDAWEYKSISESSDSAVNSSNIEMDVDIKHQSTATLMVQSTTVSSSSNNDNTSWKLEQGSFTSSFSSPDYTLANPH</sequence>
<evidence type="ECO:0000313" key="1">
    <source>
        <dbReference type="EMBL" id="GES90631.1"/>
    </source>
</evidence>
<proteinExistence type="predicted"/>
<accession>A0A8H3LR41</accession>
<comment type="caution">
    <text evidence="1">The sequence shown here is derived from an EMBL/GenBank/DDBJ whole genome shotgun (WGS) entry which is preliminary data.</text>
</comment>
<protein>
    <submittedName>
        <fullName evidence="1">Uncharacterized protein</fullName>
    </submittedName>
</protein>
<name>A0A8H3LR41_9GLOM</name>
<dbReference type="EMBL" id="BLAL01000196">
    <property type="protein sequence ID" value="GES90631.1"/>
    <property type="molecule type" value="Genomic_DNA"/>
</dbReference>
<evidence type="ECO:0000313" key="2">
    <source>
        <dbReference type="Proteomes" id="UP000615446"/>
    </source>
</evidence>
<gene>
    <name evidence="1" type="ORF">RCL2_001746600</name>
</gene>
<dbReference type="Proteomes" id="UP000615446">
    <property type="component" value="Unassembled WGS sequence"/>
</dbReference>
<dbReference type="AlphaFoldDB" id="A0A8H3LR41"/>
<reference evidence="1" key="1">
    <citation type="submission" date="2019-10" db="EMBL/GenBank/DDBJ databases">
        <title>Conservation and host-specific expression of non-tandemly repeated heterogenous ribosome RNA gene in arbuscular mycorrhizal fungi.</title>
        <authorList>
            <person name="Maeda T."/>
            <person name="Kobayashi Y."/>
            <person name="Nakagawa T."/>
            <person name="Ezawa T."/>
            <person name="Yamaguchi K."/>
            <person name="Bino T."/>
            <person name="Nishimoto Y."/>
            <person name="Shigenobu S."/>
            <person name="Kawaguchi M."/>
        </authorList>
    </citation>
    <scope>NUCLEOTIDE SEQUENCE</scope>
    <source>
        <strain evidence="1">HR1</strain>
    </source>
</reference>
<organism evidence="1 2">
    <name type="scientific">Rhizophagus clarus</name>
    <dbReference type="NCBI Taxonomy" id="94130"/>
    <lineage>
        <taxon>Eukaryota</taxon>
        <taxon>Fungi</taxon>
        <taxon>Fungi incertae sedis</taxon>
        <taxon>Mucoromycota</taxon>
        <taxon>Glomeromycotina</taxon>
        <taxon>Glomeromycetes</taxon>
        <taxon>Glomerales</taxon>
        <taxon>Glomeraceae</taxon>
        <taxon>Rhizophagus</taxon>
    </lineage>
</organism>